<comment type="subcellular location">
    <subcellularLocation>
        <location evidence="1">Membrane</location>
        <topology evidence="1">Multi-pass membrane protein</topology>
    </subcellularLocation>
</comment>
<accession>A0A562SRS4</accession>
<gene>
    <name evidence="6" type="ORF">IQ13_2060</name>
</gene>
<evidence type="ECO:0000313" key="6">
    <source>
        <dbReference type="EMBL" id="TWI83941.1"/>
    </source>
</evidence>
<keyword evidence="3 5" id="KW-1133">Transmembrane helix</keyword>
<keyword evidence="7" id="KW-1185">Reference proteome</keyword>
<comment type="caution">
    <text evidence="6">The sequence shown here is derived from an EMBL/GenBank/DDBJ whole genome shotgun (WGS) entry which is preliminary data.</text>
</comment>
<dbReference type="RefSeq" id="WP_144886218.1">
    <property type="nucleotide sequence ID" value="NZ_VLLE01000003.1"/>
</dbReference>
<name>A0A562SRS4_9BACT</name>
<protein>
    <submittedName>
        <fullName evidence="6">DoxX-like protein</fullName>
    </submittedName>
</protein>
<proteinExistence type="predicted"/>
<feature type="transmembrane region" description="Helical" evidence="5">
    <location>
        <begin position="68"/>
        <end position="88"/>
    </location>
</feature>
<evidence type="ECO:0000313" key="7">
    <source>
        <dbReference type="Proteomes" id="UP000316167"/>
    </source>
</evidence>
<evidence type="ECO:0000256" key="1">
    <source>
        <dbReference type="ARBA" id="ARBA00004141"/>
    </source>
</evidence>
<evidence type="ECO:0000256" key="3">
    <source>
        <dbReference type="ARBA" id="ARBA00022989"/>
    </source>
</evidence>
<keyword evidence="2 5" id="KW-0812">Transmembrane</keyword>
<dbReference type="Proteomes" id="UP000316167">
    <property type="component" value="Unassembled WGS sequence"/>
</dbReference>
<dbReference type="GO" id="GO:0016020">
    <property type="term" value="C:membrane"/>
    <property type="evidence" value="ECO:0007669"/>
    <property type="project" value="UniProtKB-SubCell"/>
</dbReference>
<dbReference type="InterPro" id="IPR032808">
    <property type="entry name" value="DoxX"/>
</dbReference>
<evidence type="ECO:0000256" key="5">
    <source>
        <dbReference type="SAM" id="Phobius"/>
    </source>
</evidence>
<feature type="transmembrane region" description="Helical" evidence="5">
    <location>
        <begin position="100"/>
        <end position="118"/>
    </location>
</feature>
<feature type="transmembrane region" description="Helical" evidence="5">
    <location>
        <begin position="7"/>
        <end position="25"/>
    </location>
</feature>
<keyword evidence="4 5" id="KW-0472">Membrane</keyword>
<reference evidence="6 7" key="1">
    <citation type="journal article" date="2015" name="Stand. Genomic Sci.">
        <title>Genomic Encyclopedia of Bacterial and Archaeal Type Strains, Phase III: the genomes of soil and plant-associated and newly described type strains.</title>
        <authorList>
            <person name="Whitman W.B."/>
            <person name="Woyke T."/>
            <person name="Klenk H.P."/>
            <person name="Zhou Y."/>
            <person name="Lilburn T.G."/>
            <person name="Beck B.J."/>
            <person name="De Vos P."/>
            <person name="Vandamme P."/>
            <person name="Eisen J.A."/>
            <person name="Garrity G."/>
            <person name="Hugenholtz P."/>
            <person name="Kyrpides N.C."/>
        </authorList>
    </citation>
    <scope>NUCLEOTIDE SEQUENCE [LARGE SCALE GENOMIC DNA]</scope>
    <source>
        <strain evidence="6 7">CGMCC 1.7271</strain>
    </source>
</reference>
<feature type="transmembrane region" description="Helical" evidence="5">
    <location>
        <begin position="45"/>
        <end position="63"/>
    </location>
</feature>
<dbReference type="Pfam" id="PF13564">
    <property type="entry name" value="DoxX_2"/>
    <property type="match status" value="1"/>
</dbReference>
<dbReference type="OrthoDB" id="8161897at2"/>
<evidence type="ECO:0000256" key="4">
    <source>
        <dbReference type="ARBA" id="ARBA00023136"/>
    </source>
</evidence>
<sequence length="133" mass="14593">MNITTVFNWVLRVVAALIMLQTLFFKFSASEESVYIFSTIGIEPWGRIATGVMELIASLLLLYPRTTVFGALLGAGIMGGAIVSHLTILGTEVKGDGGLLFTYAVIVMVACLLLLYFNRRTIQELISKMQAKQ</sequence>
<evidence type="ECO:0000256" key="2">
    <source>
        <dbReference type="ARBA" id="ARBA00022692"/>
    </source>
</evidence>
<organism evidence="6 7">
    <name type="scientific">Lacibacter cauensis</name>
    <dbReference type="NCBI Taxonomy" id="510947"/>
    <lineage>
        <taxon>Bacteria</taxon>
        <taxon>Pseudomonadati</taxon>
        <taxon>Bacteroidota</taxon>
        <taxon>Chitinophagia</taxon>
        <taxon>Chitinophagales</taxon>
        <taxon>Chitinophagaceae</taxon>
        <taxon>Lacibacter</taxon>
    </lineage>
</organism>
<dbReference type="AlphaFoldDB" id="A0A562SRS4"/>
<dbReference type="EMBL" id="VLLE01000003">
    <property type="protein sequence ID" value="TWI83941.1"/>
    <property type="molecule type" value="Genomic_DNA"/>
</dbReference>